<evidence type="ECO:0000313" key="3">
    <source>
        <dbReference type="Proteomes" id="UP000463868"/>
    </source>
</evidence>
<dbReference type="PROSITE" id="PS50005">
    <property type="entry name" value="TPR"/>
    <property type="match status" value="1"/>
</dbReference>
<sequence length="204" mass="23814">MNNAMFLTNLAVEKKREGRVKDAIRLYKQALELDELNPIIYTSLAKSLYLENLRVESLNYYLKGLSLSLIYYMQENGFTKDILVDDFFRAELISSFFSTITHIAHAFFDLDEGQTEIFIDVISEENPQLTKDEVKKIVNYEMANYRFGLAGGVINQEPVSHNIEPIYHDIDHDLNLLEIYRYHGGLISLRYLQWDKIAENLNYV</sequence>
<gene>
    <name evidence="2" type="ORF">AhaeAN43_01615</name>
</gene>
<name>A0A845PIB3_ACIHA</name>
<dbReference type="AlphaFoldDB" id="A0A845PIB3"/>
<accession>A0A845PIB3</accession>
<dbReference type="Proteomes" id="UP000463868">
    <property type="component" value="Chromosome"/>
</dbReference>
<evidence type="ECO:0000313" key="2">
    <source>
        <dbReference type="EMBL" id="QHI12171.1"/>
    </source>
</evidence>
<reference evidence="2 3" key="1">
    <citation type="submission" date="2018-08" db="EMBL/GenBank/DDBJ databases">
        <title>Analysis of the genomic diversity of Mexican Acinetobacter haemolyticus clinical isolates.</title>
        <authorList>
            <person name="Castro-Jaimes S."/>
            <person name="Cevallos M.A."/>
        </authorList>
    </citation>
    <scope>NUCLEOTIDE SEQUENCE [LARGE SCALE GENOMIC DNA]</scope>
    <source>
        <strain evidence="2 3">AN43</strain>
    </source>
</reference>
<dbReference type="SMART" id="SM00028">
    <property type="entry name" value="TPR"/>
    <property type="match status" value="2"/>
</dbReference>
<dbReference type="EMBL" id="CP031976">
    <property type="protein sequence ID" value="QHI12171.1"/>
    <property type="molecule type" value="Genomic_DNA"/>
</dbReference>
<protein>
    <submittedName>
        <fullName evidence="2">Tetratricopeptide repeat protein</fullName>
    </submittedName>
</protein>
<feature type="repeat" description="TPR" evidence="1">
    <location>
        <begin position="4"/>
        <end position="37"/>
    </location>
</feature>
<proteinExistence type="predicted"/>
<evidence type="ECO:0000256" key="1">
    <source>
        <dbReference type="PROSITE-ProRule" id="PRU00339"/>
    </source>
</evidence>
<dbReference type="InterPro" id="IPR011990">
    <property type="entry name" value="TPR-like_helical_dom_sf"/>
</dbReference>
<dbReference type="SUPFAM" id="SSF48452">
    <property type="entry name" value="TPR-like"/>
    <property type="match status" value="1"/>
</dbReference>
<organism evidence="2 3">
    <name type="scientific">Acinetobacter haemolyticus</name>
    <dbReference type="NCBI Taxonomy" id="29430"/>
    <lineage>
        <taxon>Bacteria</taxon>
        <taxon>Pseudomonadati</taxon>
        <taxon>Pseudomonadota</taxon>
        <taxon>Gammaproteobacteria</taxon>
        <taxon>Moraxellales</taxon>
        <taxon>Moraxellaceae</taxon>
        <taxon>Acinetobacter</taxon>
    </lineage>
</organism>
<dbReference type="Pfam" id="PF13414">
    <property type="entry name" value="TPR_11"/>
    <property type="match status" value="1"/>
</dbReference>
<dbReference type="RefSeq" id="WP_160126450.1">
    <property type="nucleotide sequence ID" value="NZ_CP031972.1"/>
</dbReference>
<dbReference type="InterPro" id="IPR019734">
    <property type="entry name" value="TPR_rpt"/>
</dbReference>
<keyword evidence="1" id="KW-0802">TPR repeat</keyword>
<dbReference type="Gene3D" id="1.25.40.10">
    <property type="entry name" value="Tetratricopeptide repeat domain"/>
    <property type="match status" value="1"/>
</dbReference>